<evidence type="ECO:0000313" key="23">
    <source>
        <dbReference type="EMBL" id="AOM67271.1"/>
    </source>
</evidence>
<feature type="domain" description="PBS-linker" evidence="22">
    <location>
        <begin position="701"/>
        <end position="878"/>
    </location>
</feature>
<dbReference type="PANTHER" id="PTHR34011:SF6">
    <property type="entry name" value="PHYCOBILIPROTEIN APCE"/>
    <property type="match status" value="1"/>
</dbReference>
<dbReference type="Gene3D" id="1.10.490.20">
    <property type="entry name" value="Phycocyanins"/>
    <property type="match status" value="1"/>
</dbReference>
<dbReference type="RefSeq" id="YP_009294029.1">
    <property type="nucleotide sequence ID" value="NC_031146.1"/>
</dbReference>
<keyword evidence="12" id="KW-0157">Chromophore</keyword>
<protein>
    <recommendedName>
        <fullName evidence="3">Phycobiliprotein ApcE</fullName>
    </recommendedName>
    <alternativeName>
        <fullName evidence="20">Anchor polypeptide</fullName>
    </alternativeName>
    <alternativeName>
        <fullName evidence="19">PBS-anchor protein</fullName>
    </alternativeName>
    <alternativeName>
        <fullName evidence="18">Phycobilisome linker polypeptide</fullName>
    </alternativeName>
</protein>
<dbReference type="GO" id="GO:0009535">
    <property type="term" value="C:chloroplast thylakoid membrane"/>
    <property type="evidence" value="ECO:0007669"/>
    <property type="project" value="UniProtKB-SubCell"/>
</dbReference>
<keyword evidence="16" id="KW-0089">Bile pigment</keyword>
<accession>A0A1C9CFX0</accession>
<keyword evidence="15" id="KW-0456">Lyase</keyword>
<evidence type="ECO:0000256" key="20">
    <source>
        <dbReference type="ARBA" id="ARBA00033322"/>
    </source>
</evidence>
<geneLocation type="plastid" evidence="23"/>
<keyword evidence="11" id="KW-0249">Electron transport</keyword>
<feature type="domain" description="PBS-linker" evidence="22">
    <location>
        <begin position="505"/>
        <end position="679"/>
    </location>
</feature>
<evidence type="ECO:0000256" key="8">
    <source>
        <dbReference type="ARBA" id="ARBA00022640"/>
    </source>
</evidence>
<name>A0A1C9CFX0_9FLOR</name>
<dbReference type="EMBL" id="KX284724">
    <property type="protein sequence ID" value="AOM67271.1"/>
    <property type="molecule type" value="Genomic_DNA"/>
</dbReference>
<dbReference type="InterPro" id="IPR009050">
    <property type="entry name" value="Globin-like_sf"/>
</dbReference>
<evidence type="ECO:0000256" key="1">
    <source>
        <dbReference type="ARBA" id="ARBA00004185"/>
    </source>
</evidence>
<keyword evidence="5" id="KW-0150">Chloroplast</keyword>
<evidence type="ECO:0000256" key="7">
    <source>
        <dbReference type="ARBA" id="ARBA00022549"/>
    </source>
</evidence>
<evidence type="ECO:0000256" key="10">
    <source>
        <dbReference type="ARBA" id="ARBA00022738"/>
    </source>
</evidence>
<evidence type="ECO:0000256" key="11">
    <source>
        <dbReference type="ARBA" id="ARBA00022982"/>
    </source>
</evidence>
<dbReference type="Pfam" id="PF00502">
    <property type="entry name" value="Phycobilisome"/>
    <property type="match status" value="2"/>
</dbReference>
<keyword evidence="14" id="KW-0472">Membrane</keyword>
<keyword evidence="9" id="KW-0677">Repeat</keyword>
<dbReference type="GO" id="GO:0016829">
    <property type="term" value="F:lyase activity"/>
    <property type="evidence" value="ECO:0007669"/>
    <property type="project" value="UniProtKB-KW"/>
</dbReference>
<evidence type="ECO:0000256" key="4">
    <source>
        <dbReference type="ARBA" id="ARBA00022448"/>
    </source>
</evidence>
<organism evidence="23">
    <name type="scientific">Hildenbrandia rubra</name>
    <dbReference type="NCBI Taxonomy" id="31481"/>
    <lineage>
        <taxon>Eukaryota</taxon>
        <taxon>Rhodophyta</taxon>
        <taxon>Florideophyceae</taxon>
        <taxon>Hildenbrandiophycidae</taxon>
        <taxon>Hildenbrandiales</taxon>
        <taxon>Hildenbrandiaceae</taxon>
        <taxon>Hildenbrandia</taxon>
    </lineage>
</organism>
<evidence type="ECO:0000256" key="16">
    <source>
        <dbReference type="ARBA" id="ARBA00023307"/>
    </source>
</evidence>
<dbReference type="PROSITE" id="PS51445">
    <property type="entry name" value="PBS_LINKER"/>
    <property type="match status" value="3"/>
</dbReference>
<dbReference type="PANTHER" id="PTHR34011">
    <property type="entry name" value="PHYCOBILISOME 32.1 KDA LINKER POLYPEPTIDE, PHYCOCYANIN-ASSOCIATED, ROD 2-RELATED"/>
    <property type="match status" value="1"/>
</dbReference>
<dbReference type="GO" id="GO:0030089">
    <property type="term" value="C:phycobilisome"/>
    <property type="evidence" value="ECO:0007669"/>
    <property type="project" value="UniProtKB-UniRule"/>
</dbReference>
<evidence type="ECO:0000256" key="21">
    <source>
        <dbReference type="PROSITE-ProRule" id="PRU00775"/>
    </source>
</evidence>
<dbReference type="InterPro" id="IPR012128">
    <property type="entry name" value="Phycobilisome_asu/bsu"/>
</dbReference>
<keyword evidence="6" id="KW-0602">Photosynthesis</keyword>
<evidence type="ECO:0000256" key="2">
    <source>
        <dbReference type="ARBA" id="ARBA00008182"/>
    </source>
</evidence>
<dbReference type="GO" id="GO:0015979">
    <property type="term" value="P:photosynthesis"/>
    <property type="evidence" value="ECO:0007669"/>
    <property type="project" value="UniProtKB-KW"/>
</dbReference>
<keyword evidence="10 21" id="KW-0605">Phycobilisome</keyword>
<comment type="similarity">
    <text evidence="21">Belongs to the phycobilisome linker protein family.</text>
</comment>
<evidence type="ECO:0000259" key="22">
    <source>
        <dbReference type="PROSITE" id="PS51445"/>
    </source>
</evidence>
<evidence type="ECO:0000256" key="12">
    <source>
        <dbReference type="ARBA" id="ARBA00022991"/>
    </source>
</evidence>
<keyword evidence="8 23" id="KW-0934">Plastid</keyword>
<comment type="function">
    <text evidence="17">This protein is postulated to act both as terminal energy acceptor and as a linker polypeptide that stabilizes the phycobilisome architecture. May have intrinsic bilin lyase activity.</text>
</comment>
<sequence>MSVKASGGGGTVKPQSYRTTSLSTIIDAEQQDRFLDLGELSQLVTFLNSGKKRLEIAGILTRNANVIIAQAADKIFTGGSAISYLERPQAAMSTRNQMDNLSKIQEVSINTSSNNFEGLTSLFSTSDTIPTGFKPIDVTKYGAARMKKSLRDLDWFLRYLTYAIIAGDSNILSVNIRGLRELIDNACSSAVTIVALQAMRRSALKIFNYNVENQELVSEYFDVIIKEFESSGYTDKLKRRSFSYLQGLRLPQIYVQAGNLIPRFVLKTSLSESEKASVIKACYRQVFERDISKAYSLSLGDLESQVKNGKLSVKEFVRNLGLSTIYRKQFYESFVNSRVLELAFRHFIGRGISSLQEFQSYFAILSEQGLPGLVNSLINSSEYAMYFGEETVPYLRNLGEEAQECNNWGPQISLLNYSAPQVKVPQFITLFGDYNQPLPDQHPYGRSNDPLDIQFGAIFSKNTNNPNNCPAPFGKYTRRILIRKGPGIYNQLSKPSSRSKYLGLLGPKVFQLNNIPNDSNLFSNTEFSGVELSTSTNSIINAIYLRVFGRLVYIEERLLFKKLESKFQCSQISVREFIRELAKSSVFRALYWQPFYICKAIEYIHCRLIGRPTYGRQEINKYFDLAYKQGYYKLIDSMLDSVEYIEAFGDNKVPYARYTSAKRVVLSKSIFSKQTNNNISDIRKVEKFINLGKGLSKLSVQSIKTKTQQGVSLRREQSVIFMSNKQSTSQILHKTFRACFRQIFERDMNSFSIGNEFIDIKIQFVNKQITVKQLVMSLATHDLYRKEFYQPYSNTQVIELGMKHLLGRAPNSQREIRYYNQILASRGLKEFVKSIVLSSEYNTIFGDTLVPYRRFPTLPAANFPNTEKLYNTLVKNNILYKS</sequence>
<keyword evidence="4" id="KW-0813">Transport</keyword>
<dbReference type="SUPFAM" id="SSF46458">
    <property type="entry name" value="Globin-like"/>
    <property type="match status" value="1"/>
</dbReference>
<dbReference type="GeneID" id="29069935"/>
<proteinExistence type="inferred from homology"/>
<evidence type="ECO:0000256" key="13">
    <source>
        <dbReference type="ARBA" id="ARBA00023078"/>
    </source>
</evidence>
<evidence type="ECO:0000256" key="3">
    <source>
        <dbReference type="ARBA" id="ARBA00018674"/>
    </source>
</evidence>
<evidence type="ECO:0000256" key="17">
    <source>
        <dbReference type="ARBA" id="ARBA00025203"/>
    </source>
</evidence>
<dbReference type="InterPro" id="IPR038719">
    <property type="entry name" value="Phycobilisome_asu/bsu_sf"/>
</dbReference>
<dbReference type="Gene3D" id="1.10.3130.20">
    <property type="entry name" value="Phycobilisome linker domain"/>
    <property type="match status" value="3"/>
</dbReference>
<dbReference type="InterPro" id="IPR038255">
    <property type="entry name" value="PBS_linker_sf"/>
</dbReference>
<evidence type="ECO:0000256" key="9">
    <source>
        <dbReference type="ARBA" id="ARBA00022737"/>
    </source>
</evidence>
<evidence type="ECO:0000256" key="14">
    <source>
        <dbReference type="ARBA" id="ARBA00023136"/>
    </source>
</evidence>
<feature type="domain" description="PBS-linker" evidence="22">
    <location>
        <begin position="244"/>
        <end position="424"/>
    </location>
</feature>
<keyword evidence="7" id="KW-0042">Antenna complex</keyword>
<comment type="similarity">
    <text evidence="2">Belongs to the phycobiliprotein family.</text>
</comment>
<dbReference type="AlphaFoldDB" id="A0A1C9CFX0"/>
<dbReference type="Pfam" id="PF00427">
    <property type="entry name" value="PBS_linker_poly"/>
    <property type="match status" value="3"/>
</dbReference>
<evidence type="ECO:0000256" key="19">
    <source>
        <dbReference type="ARBA" id="ARBA00031629"/>
    </source>
</evidence>
<dbReference type="InterPro" id="IPR001297">
    <property type="entry name" value="PBS_linker_dom"/>
</dbReference>
<reference evidence="23" key="1">
    <citation type="journal article" date="2016" name="BMC Biol.">
        <title>Parallel evolution of highly conserved plastid genome architecture in red seaweeds and seed plants.</title>
        <authorList>
            <person name="Lee J."/>
            <person name="Cho C.H."/>
            <person name="Park S.I."/>
            <person name="Choi J.W."/>
            <person name="Song H.S."/>
            <person name="West J.A."/>
            <person name="Bhattacharya D."/>
            <person name="Yoon H.S."/>
        </authorList>
    </citation>
    <scope>NUCLEOTIDE SEQUENCE</scope>
</reference>
<gene>
    <name evidence="23" type="primary">apcE</name>
    <name evidence="23" type="ORF">Hrub_027</name>
</gene>
<keyword evidence="13" id="KW-0793">Thylakoid</keyword>
<evidence type="ECO:0000256" key="15">
    <source>
        <dbReference type="ARBA" id="ARBA00023239"/>
    </source>
</evidence>
<evidence type="ECO:0000256" key="18">
    <source>
        <dbReference type="ARBA" id="ARBA00029643"/>
    </source>
</evidence>
<comment type="subcellular location">
    <subcellularLocation>
        <location evidence="1">Plastid</location>
        <location evidence="1">Chloroplast thylakoid membrane</location>
        <topology evidence="1">Peripheral membrane protein</topology>
        <orientation evidence="1">Stromal side</orientation>
    </subcellularLocation>
</comment>
<evidence type="ECO:0000256" key="5">
    <source>
        <dbReference type="ARBA" id="ARBA00022528"/>
    </source>
</evidence>
<evidence type="ECO:0000256" key="6">
    <source>
        <dbReference type="ARBA" id="ARBA00022531"/>
    </source>
</evidence>